<dbReference type="PRINTS" id="PR00499">
    <property type="entry name" value="P67PHOX"/>
</dbReference>
<organism evidence="6 7">
    <name type="scientific">Tieghemiomyces parasiticus</name>
    <dbReference type="NCBI Taxonomy" id="78921"/>
    <lineage>
        <taxon>Eukaryota</taxon>
        <taxon>Fungi</taxon>
        <taxon>Fungi incertae sedis</taxon>
        <taxon>Zoopagomycota</taxon>
        <taxon>Kickxellomycotina</taxon>
        <taxon>Dimargaritomycetes</taxon>
        <taxon>Dimargaritales</taxon>
        <taxon>Dimargaritaceae</taxon>
        <taxon>Tieghemiomyces</taxon>
    </lineage>
</organism>
<evidence type="ECO:0000256" key="2">
    <source>
        <dbReference type="PROSITE-ProRule" id="PRU00192"/>
    </source>
</evidence>
<dbReference type="SUPFAM" id="SSF50044">
    <property type="entry name" value="SH3-domain"/>
    <property type="match status" value="3"/>
</dbReference>
<feature type="region of interest" description="Disordered" evidence="4">
    <location>
        <begin position="696"/>
        <end position="1019"/>
    </location>
</feature>
<dbReference type="PROSITE" id="PS50002">
    <property type="entry name" value="SH3"/>
    <property type="match status" value="3"/>
</dbReference>
<feature type="compositionally biased region" description="Pro residues" evidence="4">
    <location>
        <begin position="876"/>
        <end position="885"/>
    </location>
</feature>
<dbReference type="InterPro" id="IPR050384">
    <property type="entry name" value="Endophilin_SH3RF"/>
</dbReference>
<evidence type="ECO:0000256" key="1">
    <source>
        <dbReference type="ARBA" id="ARBA00022443"/>
    </source>
</evidence>
<feature type="coiled-coil region" evidence="3">
    <location>
        <begin position="1135"/>
        <end position="1162"/>
    </location>
</feature>
<dbReference type="Pfam" id="PF07653">
    <property type="entry name" value="SH3_2"/>
    <property type="match status" value="2"/>
</dbReference>
<evidence type="ECO:0000313" key="7">
    <source>
        <dbReference type="Proteomes" id="UP001150569"/>
    </source>
</evidence>
<feature type="region of interest" description="Disordered" evidence="4">
    <location>
        <begin position="220"/>
        <end position="344"/>
    </location>
</feature>
<feature type="domain" description="SH3" evidence="5">
    <location>
        <begin position="102"/>
        <end position="160"/>
    </location>
</feature>
<protein>
    <recommendedName>
        <fullName evidence="5">SH3 domain-containing protein</fullName>
    </recommendedName>
</protein>
<keyword evidence="1 2" id="KW-0728">SH3 domain</keyword>
<evidence type="ECO:0000256" key="4">
    <source>
        <dbReference type="SAM" id="MobiDB-lite"/>
    </source>
</evidence>
<feature type="compositionally biased region" description="Acidic residues" evidence="4">
    <location>
        <begin position="667"/>
        <end position="680"/>
    </location>
</feature>
<feature type="region of interest" description="Disordered" evidence="4">
    <location>
        <begin position="410"/>
        <end position="445"/>
    </location>
</feature>
<evidence type="ECO:0000256" key="3">
    <source>
        <dbReference type="SAM" id="Coils"/>
    </source>
</evidence>
<feature type="compositionally biased region" description="Pro residues" evidence="4">
    <location>
        <begin position="331"/>
        <end position="344"/>
    </location>
</feature>
<feature type="region of interest" description="Disordered" evidence="4">
    <location>
        <begin position="167"/>
        <end position="202"/>
    </location>
</feature>
<dbReference type="Pfam" id="PF14604">
    <property type="entry name" value="SH3_9"/>
    <property type="match status" value="1"/>
</dbReference>
<feature type="compositionally biased region" description="Pro residues" evidence="4">
    <location>
        <begin position="281"/>
        <end position="298"/>
    </location>
</feature>
<evidence type="ECO:0000313" key="6">
    <source>
        <dbReference type="EMBL" id="KAJ1926506.1"/>
    </source>
</evidence>
<keyword evidence="7" id="KW-1185">Reference proteome</keyword>
<feature type="compositionally biased region" description="Low complexity" evidence="4">
    <location>
        <begin position="432"/>
        <end position="442"/>
    </location>
</feature>
<comment type="caution">
    <text evidence="6">The sequence shown here is derived from an EMBL/GenBank/DDBJ whole genome shotgun (WGS) entry which is preliminary data.</text>
</comment>
<feature type="compositionally biased region" description="Pro residues" evidence="4">
    <location>
        <begin position="179"/>
        <end position="199"/>
    </location>
</feature>
<dbReference type="PANTHER" id="PTHR14167:SF116">
    <property type="entry name" value="CAP, ISOFORM AC"/>
    <property type="match status" value="1"/>
</dbReference>
<dbReference type="CDD" id="cd00174">
    <property type="entry name" value="SH3"/>
    <property type="match status" value="1"/>
</dbReference>
<gene>
    <name evidence="6" type="ORF">IWQ60_003750</name>
</gene>
<feature type="compositionally biased region" description="Low complexity" evidence="4">
    <location>
        <begin position="720"/>
        <end position="733"/>
    </location>
</feature>
<dbReference type="OrthoDB" id="10255964at2759"/>
<dbReference type="EMBL" id="JANBPT010000166">
    <property type="protein sequence ID" value="KAJ1926506.1"/>
    <property type="molecule type" value="Genomic_DNA"/>
</dbReference>
<feature type="compositionally biased region" description="Polar residues" evidence="4">
    <location>
        <begin position="973"/>
        <end position="983"/>
    </location>
</feature>
<feature type="compositionally biased region" description="Low complexity" evidence="4">
    <location>
        <begin position="810"/>
        <end position="821"/>
    </location>
</feature>
<feature type="compositionally biased region" description="Low complexity" evidence="4">
    <location>
        <begin position="255"/>
        <end position="280"/>
    </location>
</feature>
<feature type="domain" description="SH3" evidence="5">
    <location>
        <begin position="15"/>
        <end position="76"/>
    </location>
</feature>
<dbReference type="Gene3D" id="2.30.30.40">
    <property type="entry name" value="SH3 Domains"/>
    <property type="match status" value="3"/>
</dbReference>
<reference evidence="6" key="1">
    <citation type="submission" date="2022-07" db="EMBL/GenBank/DDBJ databases">
        <title>Phylogenomic reconstructions and comparative analyses of Kickxellomycotina fungi.</title>
        <authorList>
            <person name="Reynolds N.K."/>
            <person name="Stajich J.E."/>
            <person name="Barry K."/>
            <person name="Grigoriev I.V."/>
            <person name="Crous P."/>
            <person name="Smith M.E."/>
        </authorList>
    </citation>
    <scope>NUCLEOTIDE SEQUENCE</scope>
    <source>
        <strain evidence="6">RSA 861</strain>
    </source>
</reference>
<dbReference type="AlphaFoldDB" id="A0A9W8AF03"/>
<dbReference type="SMART" id="SM00326">
    <property type="entry name" value="SH3"/>
    <property type="match status" value="3"/>
</dbReference>
<accession>A0A9W8AF03</accession>
<sequence length="1177" mass="123753">MSTLDQTQHLEAGEDTVLVVRCHHEYFKQRPDELEMRAGDYVVVLSQDIDTWWVGLNLHTNDRGWFPKDFVKVVRPYPKSDIPKLQKEMQAKSQSVRAKKSPYIMYVEVLFDYDPQDDDELELRVGEVIGVLKEIEGWYQGDKHGQQGIFPANFVRTLTAEEVAALQPKAASRGSSSKPPTPSHPVHPPSEALAPPPSLADPHRLSAVVGAFPLPGMAQSTMPSLPVHPSSGAPPAGPIPPVPTTTHLPPPPSAAEPSAAPAKRASAPPVPAAGVPSNMSLPPPPPPMQGIPPLPKAPSAPEVPHSTSTPESESESEAAPTSKRSSTLPAPGAPLPVPGAPMPPFGAPVPRAQGTNQARVVRDYEAQGPGELNLFEGDIITIIAQRGDLWKGDSHGKIGFFPPDAVEVLQPADDGPAEAAPTDRVDGEGEPGAEVPADAPPAEEQPKSFKLAAYGVRQGGIGSLFAGGVVPKLRKTTRPPAEEPRPVSPPAAAPAPRQMDASPPAGDAADRGEVEPRASPAAATIKPMLTSQSSVMSEFYLDGAGEPHRAPQPAPPSRLATTHAPLDESESEPEGVSRRNYSESDDEEAGPSHPSPPRPEAQAAAGSQPLEEEPTTVPKLPTIRTKDEGAVAEQAEAQSDLPPEPRDATTPDVPKPEPMAALVPSEVDSEDDGHEADEESLASRVEVNLAVTEAIQDTEVVGKSNDHEVANKSSTEPTIQPQVVVPPAHAPAVTSDPESIEDVNASSPSTPAEVPTAEAPDAASPRDSFTPEPSSTKEGAAVSSDDLPESDTTENVDAAPSSQLPSTPFAPVVAPALAPLAQGKAALRPRRKPDPNLLRKKSQTSLTATLAKSIEDDKLEPMPVEPLVPAAVNPEQTPPEIPRPTPRGGRVATPFANLGLGSGGANAAGQTPPPLGAKPALPRASSRIAELQRRFAQKAAADGHVISGSESGGGSPRARSTDSPSPPPFMARAQSNEIPSPQGSPAAGPRRMGSRSNSGQFEALPLPPRPQPVVTPTAAVNHDDIRKWVESRLDVFRTELQAEIRTAAPPTGEGADAPADVQSWVEDQLSILRNDMSSARSADQSALAELAGQMKDLAQAGAGSGESAKTTPAGASNQQLAQLRSYFEGELTELREDLTTQLDHERKLRTALRKEVANLQQQVAMLCDIIEERGAPQ</sequence>
<dbReference type="Proteomes" id="UP001150569">
    <property type="component" value="Unassembled WGS sequence"/>
</dbReference>
<dbReference type="InterPro" id="IPR001452">
    <property type="entry name" value="SH3_domain"/>
</dbReference>
<feature type="compositionally biased region" description="Low complexity" evidence="4">
    <location>
        <begin position="306"/>
        <end position="322"/>
    </location>
</feature>
<feature type="region of interest" description="Disordered" evidence="4">
    <location>
        <begin position="474"/>
        <end position="684"/>
    </location>
</feature>
<dbReference type="PANTHER" id="PTHR14167">
    <property type="entry name" value="SH3 DOMAIN-CONTAINING"/>
    <property type="match status" value="1"/>
</dbReference>
<dbReference type="InterPro" id="IPR036028">
    <property type="entry name" value="SH3-like_dom_sf"/>
</dbReference>
<feature type="compositionally biased region" description="Pro residues" evidence="4">
    <location>
        <begin position="235"/>
        <end position="254"/>
    </location>
</feature>
<proteinExistence type="predicted"/>
<keyword evidence="3" id="KW-0175">Coiled coil</keyword>
<evidence type="ECO:0000259" key="5">
    <source>
        <dbReference type="PROSITE" id="PS50002"/>
    </source>
</evidence>
<feature type="domain" description="SH3" evidence="5">
    <location>
        <begin position="353"/>
        <end position="411"/>
    </location>
</feature>
<name>A0A9W8AF03_9FUNG</name>